<dbReference type="Gene3D" id="3.90.120.10">
    <property type="entry name" value="DNA Methylase, subunit A, domain 2"/>
    <property type="match status" value="1"/>
</dbReference>
<sequence length="680" mass="76798">MNSNTTKLKREIEIDLAHDDIDISSDETSNPPLNSTCIQATHSTPKKRKVTKSVEMPLPDNLVSVSSLTILKQTSEEDYEELELHIGSCVELAGDILLQDNTRLASQDYFVRVSKILTGYDGQFIVGKLFKRARKGYSLFEKKAGELFWLREKVTVNVVHILRLRELILTNNTDLTCGDLLPRWEAHVGDDVGRLICRWKAAIIDNAEDVNGSAKEVIGDDGFVRMLEECEADEAFRYPRKAMKDAWMSPRDENIEFERSDIESKAIDLTEISPNASSQIKLASWNSKEREKFYKKTILKKSYNSSESVVVEITKRSKISEPIHIDLDGPSLKQQTHTKVISSGKKEYTFGDFFSGCGGASCGARMARGKTTQFKIAYGIDNWEDARKSYSANYGENRAIQADICDFAADPTKFNFPASRLHADVIHLSCPCQYFSPVHTRPGKDDEKNEVASLVVDRLLNVVRPRIVTMEQTFGISSTRKFKDHFAIVINQFIRNNYSVRWAVKDATDYSAASTRRRLIVIASCPGERLPNFPSPTSRNPFRTSRSKGNQSSNDPDLPTTPTIGEVLATIPKNAENHQFDYYQYPKLSPFRLDKPFNKTITCDGGESKVHPDGTRPFTIREFATFQTFPVDYKFGNSCKTSLIKQIGNAWPPKFAKAIFDSILEHLERVDAEQQGEDIL</sequence>
<dbReference type="InterPro" id="IPR050390">
    <property type="entry name" value="C5-Methyltransferase"/>
</dbReference>
<dbReference type="Proteomes" id="UP001365542">
    <property type="component" value="Unassembled WGS sequence"/>
</dbReference>
<dbReference type="AlphaFoldDB" id="A0AAV9XJZ3"/>
<protein>
    <recommendedName>
        <fullName evidence="1">DNA (cytosine-5-)-methyltransferase</fullName>
        <ecNumber evidence="1">2.1.1.37</ecNumber>
    </recommendedName>
</protein>
<dbReference type="GO" id="GO:0003677">
    <property type="term" value="F:DNA binding"/>
    <property type="evidence" value="ECO:0007669"/>
    <property type="project" value="TreeGrafter"/>
</dbReference>
<dbReference type="EMBL" id="JAVHJO010000002">
    <property type="protein sequence ID" value="KAK6542402.1"/>
    <property type="molecule type" value="Genomic_DNA"/>
</dbReference>
<feature type="active site" evidence="5">
    <location>
        <position position="432"/>
    </location>
</feature>
<comment type="similarity">
    <text evidence="5">Belongs to the class I-like SAM-binding methyltransferase superfamily. C5-methyltransferase family.</text>
</comment>
<keyword evidence="4 5" id="KW-0949">S-adenosyl-L-methionine</keyword>
<gene>
    <name evidence="7" type="ORF">TWF694_006357</name>
</gene>
<dbReference type="EC" id="2.1.1.37" evidence="1"/>
<dbReference type="PROSITE" id="PS51679">
    <property type="entry name" value="SAM_MT_C5"/>
    <property type="match status" value="1"/>
</dbReference>
<evidence type="ECO:0000256" key="5">
    <source>
        <dbReference type="PROSITE-ProRule" id="PRU01016"/>
    </source>
</evidence>
<evidence type="ECO:0000256" key="1">
    <source>
        <dbReference type="ARBA" id="ARBA00011975"/>
    </source>
</evidence>
<evidence type="ECO:0000256" key="3">
    <source>
        <dbReference type="ARBA" id="ARBA00022679"/>
    </source>
</evidence>
<evidence type="ECO:0000256" key="2">
    <source>
        <dbReference type="ARBA" id="ARBA00022603"/>
    </source>
</evidence>
<evidence type="ECO:0000313" key="8">
    <source>
        <dbReference type="Proteomes" id="UP001365542"/>
    </source>
</evidence>
<feature type="compositionally biased region" description="Polar residues" evidence="6">
    <location>
        <begin position="535"/>
        <end position="563"/>
    </location>
</feature>
<proteinExistence type="inferred from homology"/>
<comment type="caution">
    <text evidence="7">The sequence shown here is derived from an EMBL/GenBank/DDBJ whole genome shotgun (WGS) entry which is preliminary data.</text>
</comment>
<evidence type="ECO:0000256" key="4">
    <source>
        <dbReference type="ARBA" id="ARBA00022691"/>
    </source>
</evidence>
<keyword evidence="3 5" id="KW-0808">Transferase</keyword>
<dbReference type="PANTHER" id="PTHR10629">
    <property type="entry name" value="CYTOSINE-SPECIFIC METHYLTRANSFERASE"/>
    <property type="match status" value="1"/>
</dbReference>
<reference evidence="7 8" key="1">
    <citation type="submission" date="2019-10" db="EMBL/GenBank/DDBJ databases">
        <authorList>
            <person name="Palmer J.M."/>
        </authorList>
    </citation>
    <scope>NUCLEOTIDE SEQUENCE [LARGE SCALE GENOMIC DNA]</scope>
    <source>
        <strain evidence="7 8">TWF694</strain>
    </source>
</reference>
<organism evidence="7 8">
    <name type="scientific">Orbilia ellipsospora</name>
    <dbReference type="NCBI Taxonomy" id="2528407"/>
    <lineage>
        <taxon>Eukaryota</taxon>
        <taxon>Fungi</taxon>
        <taxon>Dikarya</taxon>
        <taxon>Ascomycota</taxon>
        <taxon>Pezizomycotina</taxon>
        <taxon>Orbiliomycetes</taxon>
        <taxon>Orbiliales</taxon>
        <taxon>Orbiliaceae</taxon>
        <taxon>Orbilia</taxon>
    </lineage>
</organism>
<feature type="region of interest" description="Disordered" evidence="6">
    <location>
        <begin position="530"/>
        <end position="564"/>
    </location>
</feature>
<dbReference type="GO" id="GO:0032259">
    <property type="term" value="P:methylation"/>
    <property type="evidence" value="ECO:0007669"/>
    <property type="project" value="UniProtKB-KW"/>
</dbReference>
<dbReference type="SUPFAM" id="SSF53335">
    <property type="entry name" value="S-adenosyl-L-methionine-dependent methyltransferases"/>
    <property type="match status" value="1"/>
</dbReference>
<evidence type="ECO:0000256" key="6">
    <source>
        <dbReference type="SAM" id="MobiDB-lite"/>
    </source>
</evidence>
<dbReference type="Pfam" id="PF00145">
    <property type="entry name" value="DNA_methylase"/>
    <property type="match status" value="1"/>
</dbReference>
<accession>A0AAV9XJZ3</accession>
<name>A0AAV9XJZ3_9PEZI</name>
<dbReference type="GO" id="GO:0044027">
    <property type="term" value="P:negative regulation of gene expression via chromosomal CpG island methylation"/>
    <property type="evidence" value="ECO:0007669"/>
    <property type="project" value="TreeGrafter"/>
</dbReference>
<keyword evidence="8" id="KW-1185">Reference proteome</keyword>
<keyword evidence="2 5" id="KW-0489">Methyltransferase</keyword>
<dbReference type="InterPro" id="IPR001525">
    <property type="entry name" value="C5_MeTfrase"/>
</dbReference>
<dbReference type="PANTHER" id="PTHR10629:SF52">
    <property type="entry name" value="DNA (CYTOSINE-5)-METHYLTRANSFERASE 1"/>
    <property type="match status" value="1"/>
</dbReference>
<dbReference type="GO" id="GO:0005634">
    <property type="term" value="C:nucleus"/>
    <property type="evidence" value="ECO:0007669"/>
    <property type="project" value="TreeGrafter"/>
</dbReference>
<dbReference type="Gene3D" id="3.40.50.150">
    <property type="entry name" value="Vaccinia Virus protein VP39"/>
    <property type="match status" value="1"/>
</dbReference>
<dbReference type="GO" id="GO:0003886">
    <property type="term" value="F:DNA (cytosine-5-)-methyltransferase activity"/>
    <property type="evidence" value="ECO:0007669"/>
    <property type="project" value="UniProtKB-EC"/>
</dbReference>
<dbReference type="InterPro" id="IPR029063">
    <property type="entry name" value="SAM-dependent_MTases_sf"/>
</dbReference>
<evidence type="ECO:0000313" key="7">
    <source>
        <dbReference type="EMBL" id="KAK6542402.1"/>
    </source>
</evidence>